<dbReference type="OrthoDB" id="1938096at2759"/>
<organism evidence="2 3">
    <name type="scientific">Apostasia shenzhenica</name>
    <dbReference type="NCBI Taxonomy" id="1088818"/>
    <lineage>
        <taxon>Eukaryota</taxon>
        <taxon>Viridiplantae</taxon>
        <taxon>Streptophyta</taxon>
        <taxon>Embryophyta</taxon>
        <taxon>Tracheophyta</taxon>
        <taxon>Spermatophyta</taxon>
        <taxon>Magnoliopsida</taxon>
        <taxon>Liliopsida</taxon>
        <taxon>Asparagales</taxon>
        <taxon>Orchidaceae</taxon>
        <taxon>Apostasioideae</taxon>
        <taxon>Apostasia</taxon>
    </lineage>
</organism>
<dbReference type="GO" id="GO:0003676">
    <property type="term" value="F:nucleic acid binding"/>
    <property type="evidence" value="ECO:0007669"/>
    <property type="project" value="InterPro"/>
</dbReference>
<name>A0A2H9ZUA4_9ASPA</name>
<dbReference type="Gene3D" id="3.30.420.10">
    <property type="entry name" value="Ribonuclease H-like superfamily/Ribonuclease H"/>
    <property type="match status" value="1"/>
</dbReference>
<proteinExistence type="predicted"/>
<reference evidence="2 3" key="1">
    <citation type="journal article" date="2017" name="Nature">
        <title>The Apostasia genome and the evolution of orchids.</title>
        <authorList>
            <person name="Zhang G.Q."/>
            <person name="Liu K.W."/>
            <person name="Li Z."/>
            <person name="Lohaus R."/>
            <person name="Hsiao Y.Y."/>
            <person name="Niu S.C."/>
            <person name="Wang J.Y."/>
            <person name="Lin Y.C."/>
            <person name="Xu Q."/>
            <person name="Chen L.J."/>
            <person name="Yoshida K."/>
            <person name="Fujiwara S."/>
            <person name="Wang Z.W."/>
            <person name="Zhang Y.Q."/>
            <person name="Mitsuda N."/>
            <person name="Wang M."/>
            <person name="Liu G.H."/>
            <person name="Pecoraro L."/>
            <person name="Huang H.X."/>
            <person name="Xiao X.J."/>
            <person name="Lin M."/>
            <person name="Wu X.Y."/>
            <person name="Wu W.L."/>
            <person name="Chen Y.Y."/>
            <person name="Chang S.B."/>
            <person name="Sakamoto S."/>
            <person name="Ohme-Takagi M."/>
            <person name="Yagi M."/>
            <person name="Zeng S.J."/>
            <person name="Shen C.Y."/>
            <person name="Yeh C.M."/>
            <person name="Luo Y.B."/>
            <person name="Tsai W.C."/>
            <person name="Van de Peer Y."/>
            <person name="Liu Z.J."/>
        </authorList>
    </citation>
    <scope>NUCLEOTIDE SEQUENCE [LARGE SCALE GENOMIC DNA]</scope>
    <source>
        <strain evidence="3">cv. Shenzhen</strain>
        <tissue evidence="2">Stem</tissue>
    </source>
</reference>
<dbReference type="EMBL" id="KZ453859">
    <property type="protein sequence ID" value="PKA46879.1"/>
    <property type="molecule type" value="Genomic_DNA"/>
</dbReference>
<dbReference type="PANTHER" id="PTHR48475:SF2">
    <property type="entry name" value="RIBONUCLEASE H"/>
    <property type="match status" value="1"/>
</dbReference>
<dbReference type="PANTHER" id="PTHR48475">
    <property type="entry name" value="RIBONUCLEASE H"/>
    <property type="match status" value="1"/>
</dbReference>
<protein>
    <recommendedName>
        <fullName evidence="1">RNase H type-1 domain-containing protein</fullName>
    </recommendedName>
</protein>
<dbReference type="SUPFAM" id="SSF53098">
    <property type="entry name" value="Ribonuclease H-like"/>
    <property type="match status" value="1"/>
</dbReference>
<dbReference type="InterPro" id="IPR002156">
    <property type="entry name" value="RNaseH_domain"/>
</dbReference>
<gene>
    <name evidence="2" type="ORF">AXF42_Ash021686</name>
</gene>
<dbReference type="GO" id="GO:0004523">
    <property type="term" value="F:RNA-DNA hybrid ribonuclease activity"/>
    <property type="evidence" value="ECO:0007669"/>
    <property type="project" value="InterPro"/>
</dbReference>
<evidence type="ECO:0000259" key="1">
    <source>
        <dbReference type="Pfam" id="PF13456"/>
    </source>
</evidence>
<accession>A0A2H9ZUA4</accession>
<dbReference type="STRING" id="1088818.A0A2H9ZUA4"/>
<keyword evidence="3" id="KW-1185">Reference proteome</keyword>
<dbReference type="AlphaFoldDB" id="A0A2H9ZUA4"/>
<evidence type="ECO:0000313" key="2">
    <source>
        <dbReference type="EMBL" id="PKA46879.1"/>
    </source>
</evidence>
<sequence>MAVKHIQVFSDSQLVVNQVNRIFETKDEVLKKYLQLARSLISQFEDFSLTHIPQDENQVADRLVKEGLPDLRRTHVFERPSFKCVEVFSNEQPPCWMDRILDCLKKGTQPDNRQEAQKLKLVCVRYTLVDGELYRLWKRYTEGSVEHMPVAEAWSCESYAKDSSGPTSTKTLKYLWKRVPNANTKPTCKGSLQVISSLLIHLGLSLFWGWIS</sequence>
<dbReference type="InterPro" id="IPR012337">
    <property type="entry name" value="RNaseH-like_sf"/>
</dbReference>
<dbReference type="Pfam" id="PF13456">
    <property type="entry name" value="RVT_3"/>
    <property type="match status" value="1"/>
</dbReference>
<evidence type="ECO:0000313" key="3">
    <source>
        <dbReference type="Proteomes" id="UP000236161"/>
    </source>
</evidence>
<dbReference type="Proteomes" id="UP000236161">
    <property type="component" value="Unassembled WGS sequence"/>
</dbReference>
<dbReference type="InterPro" id="IPR036397">
    <property type="entry name" value="RNaseH_sf"/>
</dbReference>
<feature type="domain" description="RNase H type-1" evidence="1">
    <location>
        <begin position="3"/>
        <end position="66"/>
    </location>
</feature>